<dbReference type="EMBL" id="FQZQ01000023">
    <property type="protein sequence ID" value="SHK24421.1"/>
    <property type="molecule type" value="Genomic_DNA"/>
</dbReference>
<dbReference type="InterPro" id="IPR011109">
    <property type="entry name" value="DNA_bind_recombinase_dom"/>
</dbReference>
<sequence length="400" mass="44129">MGGVPPLGYDPHPDKSRRELVLNETEARIVQKVFALYDAHSCLNVVTRKAKDEGLRSKHHHFSTGREQGNRPFGRGQIYHILRNPTYLGRIRHKEKSFPGLHEAIIDQALWDRVQSKLESAAVRRRGVKTIYQKGAQTGVASLLGKFRDETGDILTPSHSQKGKKRHRYYISNRLITGKPDRAAWRLPARAFEDAVAGAIARHLKAAAQRHEILCAMDVVASSQATETALTLTARMERSGVGIAAGLIERGTIGKGSLAVTLIASSLSEALGLPASELHPSLLHIEAPLHCRRRGAEMKIIAGDIQSLPDKALIRALNNAHIWVRQMKTGVSVKQIAATSSISESYVTRVITLAFLSPRIQRAILAGTQPDGLTMETLVRRCIPRHWPDQEKLYGIGSKP</sequence>
<dbReference type="GO" id="GO:0000150">
    <property type="term" value="F:DNA strand exchange activity"/>
    <property type="evidence" value="ECO:0007669"/>
    <property type="project" value="InterPro"/>
</dbReference>
<gene>
    <name evidence="2" type="ORF">SAMN05444000_12340</name>
</gene>
<proteinExistence type="predicted"/>
<organism evidence="2 3">
    <name type="scientific">Shimia gijangensis</name>
    <dbReference type="NCBI Taxonomy" id="1470563"/>
    <lineage>
        <taxon>Bacteria</taxon>
        <taxon>Pseudomonadati</taxon>
        <taxon>Pseudomonadota</taxon>
        <taxon>Alphaproteobacteria</taxon>
        <taxon>Rhodobacterales</taxon>
        <taxon>Roseobacteraceae</taxon>
    </lineage>
</organism>
<keyword evidence="3" id="KW-1185">Reference proteome</keyword>
<dbReference type="RefSeq" id="WP_073255530.1">
    <property type="nucleotide sequence ID" value="NZ_FQZQ01000023.1"/>
</dbReference>
<dbReference type="SUPFAM" id="SSF109709">
    <property type="entry name" value="KorB DNA-binding domain-like"/>
    <property type="match status" value="1"/>
</dbReference>
<dbReference type="OrthoDB" id="7277848at2"/>
<evidence type="ECO:0000313" key="2">
    <source>
        <dbReference type="EMBL" id="SHK24421.1"/>
    </source>
</evidence>
<dbReference type="InterPro" id="IPR050639">
    <property type="entry name" value="SSR_resolvase"/>
</dbReference>
<dbReference type="AlphaFoldDB" id="A0A1M6QW05"/>
<dbReference type="PANTHER" id="PTHR30461">
    <property type="entry name" value="DNA-INVERTASE FROM LAMBDOID PROPHAGE"/>
    <property type="match status" value="1"/>
</dbReference>
<dbReference type="InterPro" id="IPR038109">
    <property type="entry name" value="DNA_bind_recomb_sf"/>
</dbReference>
<protein>
    <submittedName>
        <fullName evidence="2">Recombinase</fullName>
    </submittedName>
</protein>
<dbReference type="Pfam" id="PF07508">
    <property type="entry name" value="Recombinase"/>
    <property type="match status" value="1"/>
</dbReference>
<dbReference type="GO" id="GO:0003677">
    <property type="term" value="F:DNA binding"/>
    <property type="evidence" value="ECO:0007669"/>
    <property type="project" value="InterPro"/>
</dbReference>
<dbReference type="PANTHER" id="PTHR30461:SF23">
    <property type="entry name" value="DNA RECOMBINASE-RELATED"/>
    <property type="match status" value="1"/>
</dbReference>
<dbReference type="Gene3D" id="3.90.1750.20">
    <property type="entry name" value="Putative Large Serine Recombinase, Chain B, Domain 2"/>
    <property type="match status" value="1"/>
</dbReference>
<dbReference type="STRING" id="1470563.SAMN05444000_12340"/>
<accession>A0A1M6QW05</accession>
<evidence type="ECO:0000259" key="1">
    <source>
        <dbReference type="PROSITE" id="PS51737"/>
    </source>
</evidence>
<dbReference type="Proteomes" id="UP000183982">
    <property type="component" value="Unassembled WGS sequence"/>
</dbReference>
<evidence type="ECO:0000313" key="3">
    <source>
        <dbReference type="Proteomes" id="UP000183982"/>
    </source>
</evidence>
<name>A0A1M6QW05_9RHOB</name>
<dbReference type="PROSITE" id="PS51737">
    <property type="entry name" value="RECOMBINASE_DNA_BIND"/>
    <property type="match status" value="1"/>
</dbReference>
<feature type="domain" description="Recombinase" evidence="1">
    <location>
        <begin position="6"/>
        <end position="124"/>
    </location>
</feature>
<reference evidence="3" key="1">
    <citation type="submission" date="2016-11" db="EMBL/GenBank/DDBJ databases">
        <authorList>
            <person name="Varghese N."/>
            <person name="Submissions S."/>
        </authorList>
    </citation>
    <scope>NUCLEOTIDE SEQUENCE [LARGE SCALE GENOMIC DNA]</scope>
    <source>
        <strain evidence="3">DSM 100564</strain>
    </source>
</reference>